<dbReference type="SUPFAM" id="SSF82171">
    <property type="entry name" value="DPP6 N-terminal domain-like"/>
    <property type="match status" value="1"/>
</dbReference>
<feature type="compositionally biased region" description="Polar residues" evidence="4">
    <location>
        <begin position="131"/>
        <end position="144"/>
    </location>
</feature>
<evidence type="ECO:0000256" key="5">
    <source>
        <dbReference type="SAM" id="SignalP"/>
    </source>
</evidence>
<dbReference type="GO" id="GO:0007160">
    <property type="term" value="P:cell-matrix adhesion"/>
    <property type="evidence" value="ECO:0007669"/>
    <property type="project" value="TreeGrafter"/>
</dbReference>
<evidence type="ECO:0000256" key="4">
    <source>
        <dbReference type="SAM" id="MobiDB-lite"/>
    </source>
</evidence>
<organism evidence="6">
    <name type="scientific">Erythrolobus australicus</name>
    <dbReference type="NCBI Taxonomy" id="1077150"/>
    <lineage>
        <taxon>Eukaryota</taxon>
        <taxon>Rhodophyta</taxon>
        <taxon>Bangiophyceae</taxon>
        <taxon>Porphyridiales</taxon>
        <taxon>Porphyridiaceae</taxon>
        <taxon>Erythrolobus</taxon>
    </lineage>
</organism>
<dbReference type="GO" id="GO:0007229">
    <property type="term" value="P:integrin-mediated signaling pathway"/>
    <property type="evidence" value="ECO:0007669"/>
    <property type="project" value="TreeGrafter"/>
</dbReference>
<dbReference type="SMART" id="SM00191">
    <property type="entry name" value="Int_alpha"/>
    <property type="match status" value="5"/>
</dbReference>
<dbReference type="InterPro" id="IPR028994">
    <property type="entry name" value="Integrin_alpha_N"/>
</dbReference>
<dbReference type="PANTHER" id="PTHR23220">
    <property type="entry name" value="INTEGRIN ALPHA"/>
    <property type="match status" value="1"/>
</dbReference>
<evidence type="ECO:0000256" key="1">
    <source>
        <dbReference type="ARBA" id="ARBA00022729"/>
    </source>
</evidence>
<feature type="signal peptide" evidence="5">
    <location>
        <begin position="1"/>
        <end position="24"/>
    </location>
</feature>
<dbReference type="GO" id="GO:0005178">
    <property type="term" value="F:integrin binding"/>
    <property type="evidence" value="ECO:0007669"/>
    <property type="project" value="TreeGrafter"/>
</dbReference>
<evidence type="ECO:0000313" key="6">
    <source>
        <dbReference type="EMBL" id="CAD9239027.1"/>
    </source>
</evidence>
<keyword evidence="3" id="KW-0325">Glycoprotein</keyword>
<proteinExistence type="predicted"/>
<feature type="region of interest" description="Disordered" evidence="4">
    <location>
        <begin position="124"/>
        <end position="151"/>
    </location>
</feature>
<evidence type="ECO:0000256" key="2">
    <source>
        <dbReference type="ARBA" id="ARBA00022737"/>
    </source>
</evidence>
<dbReference type="GO" id="GO:0098609">
    <property type="term" value="P:cell-cell adhesion"/>
    <property type="evidence" value="ECO:0007669"/>
    <property type="project" value="TreeGrafter"/>
</dbReference>
<keyword evidence="2" id="KW-0677">Repeat</keyword>
<dbReference type="GO" id="GO:0008305">
    <property type="term" value="C:integrin complex"/>
    <property type="evidence" value="ECO:0007669"/>
    <property type="project" value="TreeGrafter"/>
</dbReference>
<keyword evidence="1 5" id="KW-0732">Signal</keyword>
<dbReference type="AlphaFoldDB" id="A0A7S1TKT1"/>
<protein>
    <submittedName>
        <fullName evidence="6">Uncharacterized protein</fullName>
    </submittedName>
</protein>
<accession>A0A7S1TKT1</accession>
<dbReference type="InterPro" id="IPR013519">
    <property type="entry name" value="Int_alpha_beta-p"/>
</dbReference>
<reference evidence="6" key="1">
    <citation type="submission" date="2021-01" db="EMBL/GenBank/DDBJ databases">
        <authorList>
            <person name="Corre E."/>
            <person name="Pelletier E."/>
            <person name="Niang G."/>
            <person name="Scheremetjew M."/>
            <person name="Finn R."/>
            <person name="Kale V."/>
            <person name="Holt S."/>
            <person name="Cochrane G."/>
            <person name="Meng A."/>
            <person name="Brown T."/>
            <person name="Cohen L."/>
        </authorList>
    </citation>
    <scope>NUCLEOTIDE SEQUENCE</scope>
    <source>
        <strain evidence="6">CCMP3124</strain>
    </source>
</reference>
<sequence length="663" mass="70690">MTRCALLSLCAMACAIVLVPVAEAQDSEMREAPINGPVKLSNSVLKLKASRELLEEYIRRHARYADDSAGDARQQEDRARDWRHNAKIGFTAASKASDRGQASASDNSSFASVRVTLSGEASRVSGARASSLPQSANPRQNAASHSDEQLPTAADLQRAHFGQSLCFSDDGNTFVVGANMFVQQQGAVIVYELDGARKASYVQSSADASENAGRSRRRRSLFGDSRVPTAWRETLLTVDDAGAFASSSRRHSRKARNPAYSASGGASGGLGGLGFACAITADGSALAISSLSGRGSSDGSGSMSNGFVMMFSRDAQSGIWQRRSDEITSQLDIPRHRKTNNAFGWALSASKDGAHLAVSAKGTWNHNGAVEIFTCRPGFEQCTYAQGLQPPDETNLVGPRGIRIRNNFGISIAMSADASTLVVGSTGYEYEQGVVYVYRDRRQSGLGDAGDSEPFVLSTRLFSGDAQRYGYFGFKVALDAQGLTLAAGADGEDEYRGAVYTFHRDSVSSEKWSTPVLLLKPDGERLQEDNFGGSVAIAGDGSVLVVGAPGAKLGDETDHGALYVYEALGVGKWELSRTLRRDTGDSRSGDLFAWSAGIDYEGARIAAGAPEADESEGVALLCAFRKSGRKNPSTESLVHDDIVNYYVQPDTLKPAAELDHDEL</sequence>
<dbReference type="PANTHER" id="PTHR23220:SF122">
    <property type="entry name" value="INTEGRIN ALPHA-PS1"/>
    <property type="match status" value="1"/>
</dbReference>
<feature type="chain" id="PRO_5030957267" evidence="5">
    <location>
        <begin position="25"/>
        <end position="663"/>
    </location>
</feature>
<dbReference type="GO" id="GO:0033627">
    <property type="term" value="P:cell adhesion mediated by integrin"/>
    <property type="evidence" value="ECO:0007669"/>
    <property type="project" value="TreeGrafter"/>
</dbReference>
<dbReference type="EMBL" id="HBGI01001175">
    <property type="protein sequence ID" value="CAD9239027.1"/>
    <property type="molecule type" value="Transcribed_RNA"/>
</dbReference>
<evidence type="ECO:0000256" key="3">
    <source>
        <dbReference type="ARBA" id="ARBA00023180"/>
    </source>
</evidence>
<dbReference type="GO" id="GO:0009897">
    <property type="term" value="C:external side of plasma membrane"/>
    <property type="evidence" value="ECO:0007669"/>
    <property type="project" value="TreeGrafter"/>
</dbReference>
<gene>
    <name evidence="6" type="ORF">EAUS1353_LOCUS757</name>
</gene>
<dbReference type="Pfam" id="PF14312">
    <property type="entry name" value="FG-GAP_2"/>
    <property type="match status" value="1"/>
</dbReference>
<name>A0A7S1TKT1_9RHOD</name>
<dbReference type="Gene3D" id="2.130.10.130">
    <property type="entry name" value="Integrin alpha, N-terminal"/>
    <property type="match status" value="1"/>
</dbReference>
<dbReference type="InterPro" id="IPR013517">
    <property type="entry name" value="FG-GAP"/>
</dbReference>